<protein>
    <submittedName>
        <fullName evidence="2">Uncharacterized protein</fullName>
    </submittedName>
</protein>
<keyword evidence="3" id="KW-1185">Reference proteome</keyword>
<dbReference type="EMBL" id="JANPWB010000010">
    <property type="protein sequence ID" value="KAJ1146157.1"/>
    <property type="molecule type" value="Genomic_DNA"/>
</dbReference>
<name>A0AAV7R045_PLEWA</name>
<feature type="non-terminal residue" evidence="2">
    <location>
        <position position="1"/>
    </location>
</feature>
<gene>
    <name evidence="2" type="ORF">NDU88_012438</name>
</gene>
<sequence>TEGGVRLFLPAPSAVGGLGQLPGAGPALTTQARPASARCLRHSGAAPPEAEHRGHGGQGPPAAQAPSDER</sequence>
<dbReference type="Proteomes" id="UP001066276">
    <property type="component" value="Chromosome 6"/>
</dbReference>
<feature type="compositionally biased region" description="Low complexity" evidence="1">
    <location>
        <begin position="60"/>
        <end position="70"/>
    </location>
</feature>
<feature type="non-terminal residue" evidence="2">
    <location>
        <position position="70"/>
    </location>
</feature>
<evidence type="ECO:0000313" key="2">
    <source>
        <dbReference type="EMBL" id="KAJ1146157.1"/>
    </source>
</evidence>
<comment type="caution">
    <text evidence="2">The sequence shown here is derived from an EMBL/GenBank/DDBJ whole genome shotgun (WGS) entry which is preliminary data.</text>
</comment>
<organism evidence="2 3">
    <name type="scientific">Pleurodeles waltl</name>
    <name type="common">Iberian ribbed newt</name>
    <dbReference type="NCBI Taxonomy" id="8319"/>
    <lineage>
        <taxon>Eukaryota</taxon>
        <taxon>Metazoa</taxon>
        <taxon>Chordata</taxon>
        <taxon>Craniata</taxon>
        <taxon>Vertebrata</taxon>
        <taxon>Euteleostomi</taxon>
        <taxon>Amphibia</taxon>
        <taxon>Batrachia</taxon>
        <taxon>Caudata</taxon>
        <taxon>Salamandroidea</taxon>
        <taxon>Salamandridae</taxon>
        <taxon>Pleurodelinae</taxon>
        <taxon>Pleurodeles</taxon>
    </lineage>
</organism>
<reference evidence="2" key="1">
    <citation type="journal article" date="2022" name="bioRxiv">
        <title>Sequencing and chromosome-scale assembly of the giantPleurodeles waltlgenome.</title>
        <authorList>
            <person name="Brown T."/>
            <person name="Elewa A."/>
            <person name="Iarovenko S."/>
            <person name="Subramanian E."/>
            <person name="Araus A.J."/>
            <person name="Petzold A."/>
            <person name="Susuki M."/>
            <person name="Suzuki K.-i.T."/>
            <person name="Hayashi T."/>
            <person name="Toyoda A."/>
            <person name="Oliveira C."/>
            <person name="Osipova E."/>
            <person name="Leigh N.D."/>
            <person name="Simon A."/>
            <person name="Yun M.H."/>
        </authorList>
    </citation>
    <scope>NUCLEOTIDE SEQUENCE</scope>
    <source>
        <strain evidence="2">20211129_DDA</strain>
        <tissue evidence="2">Liver</tissue>
    </source>
</reference>
<proteinExistence type="predicted"/>
<evidence type="ECO:0000313" key="3">
    <source>
        <dbReference type="Proteomes" id="UP001066276"/>
    </source>
</evidence>
<feature type="region of interest" description="Disordered" evidence="1">
    <location>
        <begin position="19"/>
        <end position="70"/>
    </location>
</feature>
<accession>A0AAV7R045</accession>
<dbReference type="AlphaFoldDB" id="A0AAV7R045"/>
<evidence type="ECO:0000256" key="1">
    <source>
        <dbReference type="SAM" id="MobiDB-lite"/>
    </source>
</evidence>